<dbReference type="AlphaFoldDB" id="A0A518ISS7"/>
<dbReference type="GO" id="GO:0032259">
    <property type="term" value="P:methylation"/>
    <property type="evidence" value="ECO:0007669"/>
    <property type="project" value="UniProtKB-KW"/>
</dbReference>
<name>A0A518ISS7_9BACT</name>
<dbReference type="PANTHER" id="PTHR43591:SF109">
    <property type="entry name" value="METHYLTRANSFERASE TYPE 11 DOMAIN-CONTAINING PROTEIN"/>
    <property type="match status" value="1"/>
</dbReference>
<reference evidence="2 3" key="1">
    <citation type="submission" date="2019-02" db="EMBL/GenBank/DDBJ databases">
        <title>Deep-cultivation of Planctomycetes and their phenomic and genomic characterization uncovers novel biology.</title>
        <authorList>
            <person name="Wiegand S."/>
            <person name="Jogler M."/>
            <person name="Boedeker C."/>
            <person name="Pinto D."/>
            <person name="Vollmers J."/>
            <person name="Rivas-Marin E."/>
            <person name="Kohn T."/>
            <person name="Peeters S.H."/>
            <person name="Heuer A."/>
            <person name="Rast P."/>
            <person name="Oberbeckmann S."/>
            <person name="Bunk B."/>
            <person name="Jeske O."/>
            <person name="Meyerdierks A."/>
            <person name="Storesund J.E."/>
            <person name="Kallscheuer N."/>
            <person name="Luecker S."/>
            <person name="Lage O.M."/>
            <person name="Pohl T."/>
            <person name="Merkel B.J."/>
            <person name="Hornburger P."/>
            <person name="Mueller R.-W."/>
            <person name="Bruemmer F."/>
            <person name="Labrenz M."/>
            <person name="Spormann A.M."/>
            <person name="Op den Camp H."/>
            <person name="Overmann J."/>
            <person name="Amann R."/>
            <person name="Jetten M.S.M."/>
            <person name="Mascher T."/>
            <person name="Medema M.H."/>
            <person name="Devos D.P."/>
            <person name="Kaster A.-K."/>
            <person name="Ovreas L."/>
            <person name="Rohde M."/>
            <person name="Galperin M.Y."/>
            <person name="Jogler C."/>
        </authorList>
    </citation>
    <scope>NUCLEOTIDE SEQUENCE [LARGE SCALE GENOMIC DNA]</scope>
    <source>
        <strain evidence="2 3">Mal33</strain>
    </source>
</reference>
<protein>
    <submittedName>
        <fullName evidence="2">Putative methyltransferase YcgJ</fullName>
        <ecNumber evidence="2">2.1.1.-</ecNumber>
    </submittedName>
</protein>
<organism evidence="2 3">
    <name type="scientific">Rosistilla oblonga</name>
    <dbReference type="NCBI Taxonomy" id="2527990"/>
    <lineage>
        <taxon>Bacteria</taxon>
        <taxon>Pseudomonadati</taxon>
        <taxon>Planctomycetota</taxon>
        <taxon>Planctomycetia</taxon>
        <taxon>Pirellulales</taxon>
        <taxon>Pirellulaceae</taxon>
        <taxon>Rosistilla</taxon>
    </lineage>
</organism>
<dbReference type="PANTHER" id="PTHR43591">
    <property type="entry name" value="METHYLTRANSFERASE"/>
    <property type="match status" value="1"/>
</dbReference>
<accession>A0A518ISS7</accession>
<keyword evidence="2" id="KW-0489">Methyltransferase</keyword>
<dbReference type="CDD" id="cd02440">
    <property type="entry name" value="AdoMet_MTases"/>
    <property type="match status" value="1"/>
</dbReference>
<dbReference type="InterPro" id="IPR029063">
    <property type="entry name" value="SAM-dependent_MTases_sf"/>
</dbReference>
<gene>
    <name evidence="2" type="primary">ycgJ_2</name>
    <name evidence="2" type="ORF">Mal33_21260</name>
</gene>
<evidence type="ECO:0000313" key="3">
    <source>
        <dbReference type="Proteomes" id="UP000316770"/>
    </source>
</evidence>
<dbReference type="Gene3D" id="3.40.50.150">
    <property type="entry name" value="Vaccinia Virus protein VP39"/>
    <property type="match status" value="1"/>
</dbReference>
<dbReference type="RefSeq" id="WP_145284243.1">
    <property type="nucleotide sequence ID" value="NZ_CP036318.1"/>
</dbReference>
<feature type="domain" description="Methyltransferase" evidence="1">
    <location>
        <begin position="45"/>
        <end position="163"/>
    </location>
</feature>
<dbReference type="GO" id="GO:0008168">
    <property type="term" value="F:methyltransferase activity"/>
    <property type="evidence" value="ECO:0007669"/>
    <property type="project" value="UniProtKB-KW"/>
</dbReference>
<dbReference type="InterPro" id="IPR025714">
    <property type="entry name" value="Methyltranfer_dom"/>
</dbReference>
<sequence length="229" mass="25064">MLPRTLEPESMDDPAEAASYDDMNHSAVNIRFVDDLLAGGSIGNDILDLGTGTAQIPILLCERMPEIRIMALDAAASMLELAIYNIEIASAIERIQLMQGDAKAMDDFEDEMFDCVMCNSLIHHLPEPQPTFAEIHRLTAIDGRIFVRDLCRPDSADAVEALVVQYAGKESDVAQQLFRQSLHAALTLDEVKQMVAAAGMSPDAVQMTSDRHWTLDVRKSAACQEGTAS</sequence>
<dbReference type="EC" id="2.1.1.-" evidence="2"/>
<dbReference type="SUPFAM" id="SSF53335">
    <property type="entry name" value="S-adenosyl-L-methionine-dependent methyltransferases"/>
    <property type="match status" value="1"/>
</dbReference>
<keyword evidence="2" id="KW-0808">Transferase</keyword>
<proteinExistence type="predicted"/>
<dbReference type="Pfam" id="PF13847">
    <property type="entry name" value="Methyltransf_31"/>
    <property type="match status" value="1"/>
</dbReference>
<evidence type="ECO:0000259" key="1">
    <source>
        <dbReference type="Pfam" id="PF13847"/>
    </source>
</evidence>
<evidence type="ECO:0000313" key="2">
    <source>
        <dbReference type="EMBL" id="QDV56147.1"/>
    </source>
</evidence>
<keyword evidence="3" id="KW-1185">Reference proteome</keyword>
<dbReference type="Proteomes" id="UP000316770">
    <property type="component" value="Chromosome"/>
</dbReference>
<dbReference type="EMBL" id="CP036318">
    <property type="protein sequence ID" value="QDV56147.1"/>
    <property type="molecule type" value="Genomic_DNA"/>
</dbReference>